<evidence type="ECO:0000256" key="6">
    <source>
        <dbReference type="ARBA" id="ARBA00022692"/>
    </source>
</evidence>
<gene>
    <name evidence="12" type="ORF">GGR17_001269</name>
</gene>
<keyword evidence="9 10" id="KW-0472">Membrane</keyword>
<keyword evidence="13" id="KW-1185">Reference proteome</keyword>
<reference evidence="12" key="1">
    <citation type="submission" date="2020-08" db="EMBL/GenBank/DDBJ databases">
        <title>Genomic Encyclopedia of Type Strains, Phase IV (KMG-IV): sequencing the most valuable type-strain genomes for metagenomic binning, comparative biology and taxonomic classification.</title>
        <authorList>
            <person name="Goeker M."/>
        </authorList>
    </citation>
    <scope>NUCLEOTIDE SEQUENCE [LARGE SCALE GENOMIC DNA]</scope>
    <source>
        <strain evidence="12">DSM 105040</strain>
    </source>
</reference>
<evidence type="ECO:0000313" key="13">
    <source>
        <dbReference type="Proteomes" id="UP000585681"/>
    </source>
</evidence>
<dbReference type="GO" id="GO:0071973">
    <property type="term" value="P:bacterial-type flagellum-dependent cell motility"/>
    <property type="evidence" value="ECO:0007669"/>
    <property type="project" value="InterPro"/>
</dbReference>
<comment type="similarity">
    <text evidence="3 10">Belongs to the FliL family.</text>
</comment>
<keyword evidence="6" id="KW-0812">Transmembrane</keyword>
<dbReference type="Pfam" id="PF03748">
    <property type="entry name" value="FliL"/>
    <property type="match status" value="1"/>
</dbReference>
<comment type="subcellular location">
    <subcellularLocation>
        <location evidence="10">Cell inner membrane</location>
    </subcellularLocation>
    <subcellularLocation>
        <location evidence="2">Cell membrane</location>
        <topology evidence="2">Single-pass membrane protein</topology>
    </subcellularLocation>
</comment>
<sequence>MSKLLPLLIALTGLAAGTGAGIMLRPAPEAAAGEGMEADHGAAPEKHEKAPEDVEFVKLNNQFVVPVVENGRVSALVVLALSLEVALGERANVYQLEPKLRDAFLQVLFDHANSGGFRGAFTTNTNMSALRMALTEMAQKVIGPTVSDVLIIDLVRQDT</sequence>
<name>A0A840CD67_9RHOB</name>
<organism evidence="12 13">
    <name type="scientific">Actibacterium naphthalenivorans</name>
    <dbReference type="NCBI Taxonomy" id="1614693"/>
    <lineage>
        <taxon>Bacteria</taxon>
        <taxon>Pseudomonadati</taxon>
        <taxon>Pseudomonadota</taxon>
        <taxon>Alphaproteobacteria</taxon>
        <taxon>Rhodobacterales</taxon>
        <taxon>Roseobacteraceae</taxon>
        <taxon>Actibacterium</taxon>
    </lineage>
</organism>
<feature type="signal peptide" evidence="11">
    <location>
        <begin position="1"/>
        <end position="15"/>
    </location>
</feature>
<dbReference type="GO" id="GO:0005886">
    <property type="term" value="C:plasma membrane"/>
    <property type="evidence" value="ECO:0007669"/>
    <property type="project" value="UniProtKB-SubCell"/>
</dbReference>
<evidence type="ECO:0000256" key="11">
    <source>
        <dbReference type="SAM" id="SignalP"/>
    </source>
</evidence>
<evidence type="ECO:0000256" key="3">
    <source>
        <dbReference type="ARBA" id="ARBA00008281"/>
    </source>
</evidence>
<evidence type="ECO:0000256" key="8">
    <source>
        <dbReference type="ARBA" id="ARBA00022989"/>
    </source>
</evidence>
<evidence type="ECO:0000256" key="10">
    <source>
        <dbReference type="RuleBase" id="RU364125"/>
    </source>
</evidence>
<evidence type="ECO:0000256" key="7">
    <source>
        <dbReference type="ARBA" id="ARBA00022779"/>
    </source>
</evidence>
<keyword evidence="10" id="KW-0997">Cell inner membrane</keyword>
<keyword evidence="7 10" id="KW-0283">Flagellar rotation</keyword>
<keyword evidence="11" id="KW-0732">Signal</keyword>
<evidence type="ECO:0000256" key="9">
    <source>
        <dbReference type="ARBA" id="ARBA00023136"/>
    </source>
</evidence>
<dbReference type="AlphaFoldDB" id="A0A840CD67"/>
<proteinExistence type="inferred from homology"/>
<dbReference type="GO" id="GO:0009425">
    <property type="term" value="C:bacterial-type flagellum basal body"/>
    <property type="evidence" value="ECO:0007669"/>
    <property type="project" value="InterPro"/>
</dbReference>
<evidence type="ECO:0000256" key="2">
    <source>
        <dbReference type="ARBA" id="ARBA00004162"/>
    </source>
</evidence>
<dbReference type="InterPro" id="IPR005503">
    <property type="entry name" value="FliL"/>
</dbReference>
<evidence type="ECO:0000256" key="5">
    <source>
        <dbReference type="ARBA" id="ARBA00022500"/>
    </source>
</evidence>
<evidence type="ECO:0000256" key="4">
    <source>
        <dbReference type="ARBA" id="ARBA00022475"/>
    </source>
</evidence>
<dbReference type="GO" id="GO:0006935">
    <property type="term" value="P:chemotaxis"/>
    <property type="evidence" value="ECO:0007669"/>
    <property type="project" value="UniProtKB-KW"/>
</dbReference>
<dbReference type="RefSeq" id="WP_054537653.1">
    <property type="nucleotide sequence ID" value="NZ_JACIEQ010000001.1"/>
</dbReference>
<accession>A0A840CD67</accession>
<keyword evidence="4" id="KW-1003">Cell membrane</keyword>
<comment type="caution">
    <text evidence="12">The sequence shown here is derived from an EMBL/GenBank/DDBJ whole genome shotgun (WGS) entry which is preliminary data.</text>
</comment>
<protein>
    <recommendedName>
        <fullName evidence="10">Flagellar protein FliL</fullName>
    </recommendedName>
</protein>
<evidence type="ECO:0000256" key="1">
    <source>
        <dbReference type="ARBA" id="ARBA00002254"/>
    </source>
</evidence>
<feature type="chain" id="PRO_5033041810" description="Flagellar protein FliL" evidence="11">
    <location>
        <begin position="16"/>
        <end position="159"/>
    </location>
</feature>
<evidence type="ECO:0000313" key="12">
    <source>
        <dbReference type="EMBL" id="MBB4021478.1"/>
    </source>
</evidence>
<dbReference type="EMBL" id="JACIEQ010000001">
    <property type="protein sequence ID" value="MBB4021478.1"/>
    <property type="molecule type" value="Genomic_DNA"/>
</dbReference>
<comment type="function">
    <text evidence="1 10">Controls the rotational direction of flagella during chemotaxis.</text>
</comment>
<keyword evidence="8" id="KW-1133">Transmembrane helix</keyword>
<dbReference type="Proteomes" id="UP000585681">
    <property type="component" value="Unassembled WGS sequence"/>
</dbReference>
<keyword evidence="5 10" id="KW-0145">Chemotaxis</keyword>